<dbReference type="EnsemblMetazoa" id="HelroT159099">
    <property type="protein sequence ID" value="HelroP159099"/>
    <property type="gene ID" value="HelroG159099"/>
</dbReference>
<evidence type="ECO:0000256" key="1">
    <source>
        <dbReference type="SAM" id="MobiDB-lite"/>
    </source>
</evidence>
<gene>
    <name evidence="4" type="primary">20198161</name>
    <name evidence="3" type="ORF">HELRODRAFT_159099</name>
</gene>
<keyword evidence="5" id="KW-1185">Reference proteome</keyword>
<evidence type="ECO:0000256" key="2">
    <source>
        <dbReference type="SAM" id="SignalP"/>
    </source>
</evidence>
<feature type="compositionally biased region" description="Acidic residues" evidence="1">
    <location>
        <begin position="53"/>
        <end position="105"/>
    </location>
</feature>
<reference evidence="5" key="1">
    <citation type="submission" date="2012-12" db="EMBL/GenBank/DDBJ databases">
        <authorList>
            <person name="Hellsten U."/>
            <person name="Grimwood J."/>
            <person name="Chapman J.A."/>
            <person name="Shapiro H."/>
            <person name="Aerts A."/>
            <person name="Otillar R.P."/>
            <person name="Terry A.Y."/>
            <person name="Boore J.L."/>
            <person name="Simakov O."/>
            <person name="Marletaz F."/>
            <person name="Cho S.-J."/>
            <person name="Edsinger-Gonzales E."/>
            <person name="Havlak P."/>
            <person name="Kuo D.-H."/>
            <person name="Larsson T."/>
            <person name="Lv J."/>
            <person name="Arendt D."/>
            <person name="Savage R."/>
            <person name="Osoegawa K."/>
            <person name="de Jong P."/>
            <person name="Lindberg D.R."/>
            <person name="Seaver E.C."/>
            <person name="Weisblat D.A."/>
            <person name="Putnam N.H."/>
            <person name="Grigoriev I.V."/>
            <person name="Rokhsar D.S."/>
        </authorList>
    </citation>
    <scope>NUCLEOTIDE SEQUENCE</scope>
</reference>
<evidence type="ECO:0000313" key="4">
    <source>
        <dbReference type="EnsemblMetazoa" id="HelroP159099"/>
    </source>
</evidence>
<accession>T1ENL1</accession>
<dbReference type="InParanoid" id="T1ENL1"/>
<dbReference type="AlphaFoldDB" id="T1ENL1"/>
<name>T1ENL1_HELRO</name>
<dbReference type="CTD" id="20198161"/>
<feature type="signal peptide" evidence="2">
    <location>
        <begin position="1"/>
        <end position="23"/>
    </location>
</feature>
<dbReference type="HOGENOM" id="CLU_1429447_0_0_1"/>
<sequence>MSAFRKIISILVVCSVFTSAVKAYWFFYEKQASPDEDVGDVNDDSNENSKEDSNDEDSNDEDSDDEDSDDEDSDDEDSNDEDFDDEDSDDEDFENEDFEDEDSDDASGNKFNRNSKKLNIGRTRKYLNVGFIRKSDESSDEKFDYNSGTHLRKYITKRSRAGEHVNEGACSDSSKESTEYISDVNPNEKL</sequence>
<feature type="region of interest" description="Disordered" evidence="1">
    <location>
        <begin position="32"/>
        <end position="114"/>
    </location>
</feature>
<dbReference type="EMBL" id="AMQM01000187">
    <property type="status" value="NOT_ANNOTATED_CDS"/>
    <property type="molecule type" value="Genomic_DNA"/>
</dbReference>
<feature type="compositionally biased region" description="Acidic residues" evidence="1">
    <location>
        <begin position="34"/>
        <end position="46"/>
    </location>
</feature>
<keyword evidence="2" id="KW-0732">Signal</keyword>
<protein>
    <submittedName>
        <fullName evidence="3 4">Uncharacterized protein</fullName>
    </submittedName>
</protein>
<feature type="chain" id="PRO_5010979912" evidence="2">
    <location>
        <begin position="24"/>
        <end position="190"/>
    </location>
</feature>
<proteinExistence type="predicted"/>
<reference evidence="4" key="3">
    <citation type="submission" date="2015-06" db="UniProtKB">
        <authorList>
            <consortium name="EnsemblMetazoa"/>
        </authorList>
    </citation>
    <scope>IDENTIFICATION</scope>
</reference>
<organism evidence="4 5">
    <name type="scientific">Helobdella robusta</name>
    <name type="common">Californian leech</name>
    <dbReference type="NCBI Taxonomy" id="6412"/>
    <lineage>
        <taxon>Eukaryota</taxon>
        <taxon>Metazoa</taxon>
        <taxon>Spiralia</taxon>
        <taxon>Lophotrochozoa</taxon>
        <taxon>Annelida</taxon>
        <taxon>Clitellata</taxon>
        <taxon>Hirudinea</taxon>
        <taxon>Rhynchobdellida</taxon>
        <taxon>Glossiphoniidae</taxon>
        <taxon>Helobdella</taxon>
    </lineage>
</organism>
<feature type="region of interest" description="Disordered" evidence="1">
    <location>
        <begin position="159"/>
        <end position="190"/>
    </location>
</feature>
<dbReference type="GeneID" id="20198161"/>
<evidence type="ECO:0000313" key="5">
    <source>
        <dbReference type="Proteomes" id="UP000015101"/>
    </source>
</evidence>
<dbReference type="KEGG" id="hro:HELRODRAFT_159099"/>
<dbReference type="EMBL" id="KB095811">
    <property type="protein sequence ID" value="ESO12541.1"/>
    <property type="molecule type" value="Genomic_DNA"/>
</dbReference>
<reference evidence="3 5" key="2">
    <citation type="journal article" date="2013" name="Nature">
        <title>Insights into bilaterian evolution from three spiralian genomes.</title>
        <authorList>
            <person name="Simakov O."/>
            <person name="Marletaz F."/>
            <person name="Cho S.J."/>
            <person name="Edsinger-Gonzales E."/>
            <person name="Havlak P."/>
            <person name="Hellsten U."/>
            <person name="Kuo D.H."/>
            <person name="Larsson T."/>
            <person name="Lv J."/>
            <person name="Arendt D."/>
            <person name="Savage R."/>
            <person name="Osoegawa K."/>
            <person name="de Jong P."/>
            <person name="Grimwood J."/>
            <person name="Chapman J.A."/>
            <person name="Shapiro H."/>
            <person name="Aerts A."/>
            <person name="Otillar R.P."/>
            <person name="Terry A.Y."/>
            <person name="Boore J.L."/>
            <person name="Grigoriev I.V."/>
            <person name="Lindberg D.R."/>
            <person name="Seaver E.C."/>
            <person name="Weisblat D.A."/>
            <person name="Putnam N.H."/>
            <person name="Rokhsar D.S."/>
        </authorList>
    </citation>
    <scope>NUCLEOTIDE SEQUENCE</scope>
</reference>
<dbReference type="Proteomes" id="UP000015101">
    <property type="component" value="Unassembled WGS sequence"/>
</dbReference>
<evidence type="ECO:0000313" key="3">
    <source>
        <dbReference type="EMBL" id="ESO12541.1"/>
    </source>
</evidence>
<dbReference type="RefSeq" id="XP_009009261.1">
    <property type="nucleotide sequence ID" value="XM_009011013.1"/>
</dbReference>